<sequence>MNVDFDELRRIHRLEKNTSKLVEVEDDFIDSIETFVEEEKKNYLASLKNFSSSDARAFTNLKRIVEEIFLLREKKILNKALIASHTGDVEETKMASQELEVYKKMLKVLNDHSGLYKELFGEKEKAKTLVEVEILKDVPTFVGTDMKEYGPFSKGDKVELPKKVSKLFITRKIAKEI</sequence>
<dbReference type="CDD" id="cd11714">
    <property type="entry name" value="GINS_A_archaea"/>
    <property type="match status" value="1"/>
</dbReference>
<evidence type="ECO:0000313" key="2">
    <source>
        <dbReference type="EMBL" id="MBT4870283.1"/>
    </source>
</evidence>
<feature type="domain" description="Gins51 C-terminal" evidence="1">
    <location>
        <begin position="131"/>
        <end position="177"/>
    </location>
</feature>
<dbReference type="InterPro" id="IPR038437">
    <property type="entry name" value="GINS_Psf3_sf"/>
</dbReference>
<comment type="caution">
    <text evidence="2">The sequence shown here is derived from an EMBL/GenBank/DDBJ whole genome shotgun (WGS) entry which is preliminary data.</text>
</comment>
<dbReference type="EMBL" id="JABJNZ010000025">
    <property type="protein sequence ID" value="MBT4870283.1"/>
    <property type="molecule type" value="Genomic_DNA"/>
</dbReference>
<dbReference type="Pfam" id="PF22090">
    <property type="entry name" value="Gins51_C"/>
    <property type="match status" value="1"/>
</dbReference>
<accession>A0A8T5GE29</accession>
<proteinExistence type="predicted"/>
<protein>
    <submittedName>
        <fullName evidence="2">DNA replication complex GINS family protein</fullName>
    </submittedName>
</protein>
<dbReference type="InterPro" id="IPR054314">
    <property type="entry name" value="Gins51_C"/>
</dbReference>
<dbReference type="AlphaFoldDB" id="A0A8T5GE29"/>
<dbReference type="CDD" id="cd21695">
    <property type="entry name" value="GINS_B_archaea_Gins51"/>
    <property type="match status" value="1"/>
</dbReference>
<dbReference type="Proteomes" id="UP000722459">
    <property type="component" value="Unassembled WGS sequence"/>
</dbReference>
<name>A0A8T5GE29_9ARCH</name>
<gene>
    <name evidence="2" type="ORF">HON47_01805</name>
</gene>
<evidence type="ECO:0000259" key="1">
    <source>
        <dbReference type="Pfam" id="PF22090"/>
    </source>
</evidence>
<reference evidence="2" key="1">
    <citation type="journal article" date="2021" name="ISME J.">
        <title>Mercury methylation by metabolically versatile and cosmopolitan marine bacteria.</title>
        <authorList>
            <person name="Lin H."/>
            <person name="Ascher D.B."/>
            <person name="Myung Y."/>
            <person name="Lamborg C.H."/>
            <person name="Hallam S.J."/>
            <person name="Gionfriddo C.M."/>
            <person name="Holt K.E."/>
            <person name="Moreau J.W."/>
        </authorList>
    </citation>
    <scope>NUCLEOTIDE SEQUENCE</scope>
    <source>
        <strain evidence="2">SI075_bin30</strain>
    </source>
</reference>
<organism evidence="2 3">
    <name type="scientific">Candidatus Iainarchaeum sp</name>
    <dbReference type="NCBI Taxonomy" id="3101447"/>
    <lineage>
        <taxon>Archaea</taxon>
        <taxon>Candidatus Iainarchaeota</taxon>
        <taxon>Candidatus Iainarchaeia</taxon>
        <taxon>Candidatus Iainarchaeales</taxon>
        <taxon>Candidatus Iainarchaeaceae</taxon>
        <taxon>Candidatus Iainarchaeum</taxon>
    </lineage>
</organism>
<dbReference type="Gene3D" id="1.20.58.2050">
    <property type="match status" value="1"/>
</dbReference>
<evidence type="ECO:0000313" key="3">
    <source>
        <dbReference type="Proteomes" id="UP000722459"/>
    </source>
</evidence>
<dbReference type="Gene3D" id="3.40.5.50">
    <property type="match status" value="1"/>
</dbReference>